<reference evidence="3 4" key="1">
    <citation type="journal article" date="2017" name="Int. J. Syst. Evol. Microbiol.">
        <title>Mucilaginibacterpsychrotolerans sp. nov., isolated from peatlands.</title>
        <authorList>
            <person name="Deng Y."/>
            <person name="Shen L."/>
            <person name="Xu B."/>
            <person name="Liu Y."/>
            <person name="Gu Z."/>
            <person name="Liu H."/>
            <person name="Zhou Y."/>
        </authorList>
    </citation>
    <scope>NUCLEOTIDE SEQUENCE [LARGE SCALE GENOMIC DNA]</scope>
    <source>
        <strain evidence="3 4">NH7-4</strain>
    </source>
</reference>
<feature type="chain" id="PRO_5021307888" evidence="2">
    <location>
        <begin position="21"/>
        <end position="337"/>
    </location>
</feature>
<dbReference type="AlphaFoldDB" id="A0A4Y8SE27"/>
<keyword evidence="2" id="KW-0732">Signal</keyword>
<gene>
    <name evidence="3" type="ORF">E2R66_13785</name>
</gene>
<comment type="caution">
    <text evidence="3">The sequence shown here is derived from an EMBL/GenBank/DDBJ whole genome shotgun (WGS) entry which is preliminary data.</text>
</comment>
<dbReference type="Proteomes" id="UP000297540">
    <property type="component" value="Unassembled WGS sequence"/>
</dbReference>
<accession>A0A4Y8SE27</accession>
<evidence type="ECO:0000313" key="4">
    <source>
        <dbReference type="Proteomes" id="UP000297540"/>
    </source>
</evidence>
<dbReference type="EMBL" id="SOZE01000013">
    <property type="protein sequence ID" value="TFF36837.1"/>
    <property type="molecule type" value="Genomic_DNA"/>
</dbReference>
<evidence type="ECO:0000256" key="1">
    <source>
        <dbReference type="SAM" id="Coils"/>
    </source>
</evidence>
<proteinExistence type="predicted"/>
<dbReference type="OrthoDB" id="680331at2"/>
<feature type="signal peptide" evidence="2">
    <location>
        <begin position="1"/>
        <end position="20"/>
    </location>
</feature>
<evidence type="ECO:0000313" key="3">
    <source>
        <dbReference type="EMBL" id="TFF36837.1"/>
    </source>
</evidence>
<evidence type="ECO:0000256" key="2">
    <source>
        <dbReference type="SAM" id="SignalP"/>
    </source>
</evidence>
<organism evidence="3 4">
    <name type="scientific">Mucilaginibacter psychrotolerans</name>
    <dbReference type="NCBI Taxonomy" id="1524096"/>
    <lineage>
        <taxon>Bacteria</taxon>
        <taxon>Pseudomonadati</taxon>
        <taxon>Bacteroidota</taxon>
        <taxon>Sphingobacteriia</taxon>
        <taxon>Sphingobacteriales</taxon>
        <taxon>Sphingobacteriaceae</taxon>
        <taxon>Mucilaginibacter</taxon>
    </lineage>
</organism>
<protein>
    <submittedName>
        <fullName evidence="3">Uncharacterized protein</fullName>
    </submittedName>
</protein>
<sequence>MKKLCFTLATAFVLVQFAYAQNTFPASGNTGIGTGKPAYPLQVNGIATFTDGTPIGVGALGIPAAILGSQAIFSTTAGDNFKIANFNYAEQKAATIGSIQGTEGFVAVSHPSGIVNLALGTIGNVQLNSIQTLASAVSVQGGGNTSLPGTVTSWKIFNAGIGNTGGAKIAHAYGLFVNTFPAGVDYKYGVYVADSSANNFFAGNVGIGVSNPQEKLSVGGTIRANDVKVDLDLTSDILKPGYKLTPLVKLKAYIYQAHSLPQMPSAAGVANDGLSLAGLNKLLLQKVEELTLYLLEKDKQINELEEKQQAQDQLSQKMLKQFAQIQNQLNSNKKLKP</sequence>
<name>A0A4Y8SE27_9SPHI</name>
<keyword evidence="1" id="KW-0175">Coiled coil</keyword>
<dbReference type="RefSeq" id="WP_133231691.1">
    <property type="nucleotide sequence ID" value="NZ_SOZE01000013.1"/>
</dbReference>
<feature type="coiled-coil region" evidence="1">
    <location>
        <begin position="287"/>
        <end position="321"/>
    </location>
</feature>
<keyword evidence="4" id="KW-1185">Reference proteome</keyword>